<dbReference type="Proteomes" id="UP000647017">
    <property type="component" value="Unassembled WGS sequence"/>
</dbReference>
<evidence type="ECO:0000256" key="2">
    <source>
        <dbReference type="ARBA" id="ARBA00037999"/>
    </source>
</evidence>
<dbReference type="EMBL" id="BOOZ01000038">
    <property type="protein sequence ID" value="GIJ11812.1"/>
    <property type="molecule type" value="Genomic_DNA"/>
</dbReference>
<comment type="similarity">
    <text evidence="2 3">Belongs to the DegT/DnrJ/EryC1 family.</text>
</comment>
<name>A0ABQ4I1Q3_9ACTN</name>
<dbReference type="InterPro" id="IPR000653">
    <property type="entry name" value="DegT/StrS_aminotransferase"/>
</dbReference>
<dbReference type="InterPro" id="IPR015421">
    <property type="entry name" value="PyrdxlP-dep_Trfase_major"/>
</dbReference>
<dbReference type="RefSeq" id="WP_204012506.1">
    <property type="nucleotide sequence ID" value="NZ_BOOZ01000038.1"/>
</dbReference>
<dbReference type="SUPFAM" id="SSF53383">
    <property type="entry name" value="PLP-dependent transferases"/>
    <property type="match status" value="1"/>
</dbReference>
<dbReference type="InterPro" id="IPR015424">
    <property type="entry name" value="PyrdxlP-dep_Trfase"/>
</dbReference>
<dbReference type="Gene3D" id="3.40.640.10">
    <property type="entry name" value="Type I PLP-dependent aspartate aminotransferase-like (Major domain)"/>
    <property type="match status" value="1"/>
</dbReference>
<dbReference type="PIRSF" id="PIRSF000390">
    <property type="entry name" value="PLP_StrS"/>
    <property type="match status" value="1"/>
</dbReference>
<evidence type="ECO:0000256" key="3">
    <source>
        <dbReference type="RuleBase" id="RU004508"/>
    </source>
</evidence>
<dbReference type="CDD" id="cd00616">
    <property type="entry name" value="AHBA_syn"/>
    <property type="match status" value="1"/>
</dbReference>
<protein>
    <recommendedName>
        <fullName evidence="6">DegT/DnrJ/EryC1/StrS family aminotransferase</fullName>
    </recommendedName>
</protein>
<sequence length="385" mass="42160">MSAPTTTSTTAVPFFSGAASIRRDWAGLAARLRTVTDTGRFTFGPVGEELEQAIAERTGARHTVAVNNGTDALIIMLRAAGIRPGDEVIVPAYTFFASASSVLHVGARPVLVDIEPGSYALDPEQVRAAVTERTRAIMPVHLFTQMADMVALGEVADEHGLQLLEDSAEGIGMHIDGRHAGRWGRAGVLSFFPTKTLGALGDAGMLLTDDEDLARTARQLRCHGQPSDGSYEYLELGYNSRCDEVQAAFLLWRLESLDAEIARRAAVAARYDKQLDELAPLVRTPWLAPAGKQSNLVYYVYLIECERRDELVAYLTSHGVGTEVYYPRPLTEQPCLITRAGVDQPVPVAKAASQRAVGLPMYPDLTDEQVDRVCDLIHEFYRERQ</sequence>
<accession>A0ABQ4I1Q3</accession>
<evidence type="ECO:0008006" key="6">
    <source>
        <dbReference type="Google" id="ProtNLM"/>
    </source>
</evidence>
<dbReference type="PANTHER" id="PTHR30244:SF36">
    <property type="entry name" value="3-OXO-GLUCOSE-6-PHOSPHATE:GLUTAMATE AMINOTRANSFERASE"/>
    <property type="match status" value="1"/>
</dbReference>
<evidence type="ECO:0000256" key="1">
    <source>
        <dbReference type="ARBA" id="ARBA00022898"/>
    </source>
</evidence>
<dbReference type="InterPro" id="IPR015422">
    <property type="entry name" value="PyrdxlP-dep_Trfase_small"/>
</dbReference>
<evidence type="ECO:0000313" key="5">
    <source>
        <dbReference type="Proteomes" id="UP000647017"/>
    </source>
</evidence>
<dbReference type="Pfam" id="PF01041">
    <property type="entry name" value="DegT_DnrJ_EryC1"/>
    <property type="match status" value="1"/>
</dbReference>
<gene>
    <name evidence="4" type="ORF">Van01_50260</name>
</gene>
<organism evidence="4 5">
    <name type="scientific">Micromonospora andamanensis</name>
    <dbReference type="NCBI Taxonomy" id="1287068"/>
    <lineage>
        <taxon>Bacteria</taxon>
        <taxon>Bacillati</taxon>
        <taxon>Actinomycetota</taxon>
        <taxon>Actinomycetes</taxon>
        <taxon>Micromonosporales</taxon>
        <taxon>Micromonosporaceae</taxon>
        <taxon>Micromonospora</taxon>
    </lineage>
</organism>
<evidence type="ECO:0000313" key="4">
    <source>
        <dbReference type="EMBL" id="GIJ11812.1"/>
    </source>
</evidence>
<keyword evidence="5" id="KW-1185">Reference proteome</keyword>
<dbReference type="Gene3D" id="3.90.1150.10">
    <property type="entry name" value="Aspartate Aminotransferase, domain 1"/>
    <property type="match status" value="1"/>
</dbReference>
<comment type="caution">
    <text evidence="4">The sequence shown here is derived from an EMBL/GenBank/DDBJ whole genome shotgun (WGS) entry which is preliminary data.</text>
</comment>
<proteinExistence type="inferred from homology"/>
<reference evidence="4 5" key="1">
    <citation type="submission" date="2021-01" db="EMBL/GenBank/DDBJ databases">
        <title>Whole genome shotgun sequence of Verrucosispora andamanensis NBRC 109075.</title>
        <authorList>
            <person name="Komaki H."/>
            <person name="Tamura T."/>
        </authorList>
    </citation>
    <scope>NUCLEOTIDE SEQUENCE [LARGE SCALE GENOMIC DNA]</scope>
    <source>
        <strain evidence="4 5">NBRC 109075</strain>
    </source>
</reference>
<dbReference type="PANTHER" id="PTHR30244">
    <property type="entry name" value="TRANSAMINASE"/>
    <property type="match status" value="1"/>
</dbReference>
<keyword evidence="1 3" id="KW-0663">Pyridoxal phosphate</keyword>